<proteinExistence type="inferred from homology"/>
<protein>
    <recommendedName>
        <fullName evidence="9">Mitochondrial pyruvate carrier</fullName>
    </recommendedName>
</protein>
<comment type="caution">
    <text evidence="10">The sequence shown here is derived from an EMBL/GenBank/DDBJ whole genome shotgun (WGS) entry which is preliminary data.</text>
</comment>
<dbReference type="Pfam" id="PF03650">
    <property type="entry name" value="MPC"/>
    <property type="match status" value="1"/>
</dbReference>
<dbReference type="EMBL" id="MU003784">
    <property type="protein sequence ID" value="KAF2722196.1"/>
    <property type="molecule type" value="Genomic_DNA"/>
</dbReference>
<gene>
    <name evidence="10" type="ORF">K431DRAFT_284142</name>
</gene>
<name>A0A9P4QC18_9PEZI</name>
<evidence type="ECO:0000256" key="4">
    <source>
        <dbReference type="ARBA" id="ARBA00022692"/>
    </source>
</evidence>
<keyword evidence="3 9" id="KW-0813">Transport</keyword>
<dbReference type="PANTHER" id="PTHR14154">
    <property type="entry name" value="UPF0041 BRAIN PROTEIN 44-RELATED"/>
    <property type="match status" value="1"/>
</dbReference>
<sequence length="184" mass="19618">MPSRIGLRAFQSLRQSFAANQTQTAFRFAQRRGAQTAAENAAPAAPAPEQSAFAKLWNSPVGPKTVHFWAPIMKWGVTLAGAADFARPASQLSITQSAALMATGAIWTRWCFVIKPRNIFLASVNFVLFCVSSIQVGRVLVYRSSQKDAQGVEGAAGELAQKEGKVLEKVAADPIGAAKNAVGK</sequence>
<evidence type="ECO:0000313" key="10">
    <source>
        <dbReference type="EMBL" id="KAF2722196.1"/>
    </source>
</evidence>
<evidence type="ECO:0000256" key="8">
    <source>
        <dbReference type="ARBA" id="ARBA00023136"/>
    </source>
</evidence>
<keyword evidence="5 9" id="KW-0999">Mitochondrion inner membrane</keyword>
<reference evidence="10" key="1">
    <citation type="journal article" date="2020" name="Stud. Mycol.">
        <title>101 Dothideomycetes genomes: a test case for predicting lifestyles and emergence of pathogens.</title>
        <authorList>
            <person name="Haridas S."/>
            <person name="Albert R."/>
            <person name="Binder M."/>
            <person name="Bloem J."/>
            <person name="Labutti K."/>
            <person name="Salamov A."/>
            <person name="Andreopoulos B."/>
            <person name="Baker S."/>
            <person name="Barry K."/>
            <person name="Bills G."/>
            <person name="Bluhm B."/>
            <person name="Cannon C."/>
            <person name="Castanera R."/>
            <person name="Culley D."/>
            <person name="Daum C."/>
            <person name="Ezra D."/>
            <person name="Gonzalez J."/>
            <person name="Henrissat B."/>
            <person name="Kuo A."/>
            <person name="Liang C."/>
            <person name="Lipzen A."/>
            <person name="Lutzoni F."/>
            <person name="Magnuson J."/>
            <person name="Mondo S."/>
            <person name="Nolan M."/>
            <person name="Ohm R."/>
            <person name="Pangilinan J."/>
            <person name="Park H.-J."/>
            <person name="Ramirez L."/>
            <person name="Alfaro M."/>
            <person name="Sun H."/>
            <person name="Tritt A."/>
            <person name="Yoshinaga Y."/>
            <person name="Zwiers L.-H."/>
            <person name="Turgeon B."/>
            <person name="Goodwin S."/>
            <person name="Spatafora J."/>
            <person name="Crous P."/>
            <person name="Grigoriev I."/>
        </authorList>
    </citation>
    <scope>NUCLEOTIDE SEQUENCE</scope>
    <source>
        <strain evidence="10">CBS 116435</strain>
    </source>
</reference>
<accession>A0A9P4QC18</accession>
<keyword evidence="7 9" id="KW-0496">Mitochondrion</keyword>
<evidence type="ECO:0000256" key="5">
    <source>
        <dbReference type="ARBA" id="ARBA00022792"/>
    </source>
</evidence>
<organism evidence="10 11">
    <name type="scientific">Polychaeton citri CBS 116435</name>
    <dbReference type="NCBI Taxonomy" id="1314669"/>
    <lineage>
        <taxon>Eukaryota</taxon>
        <taxon>Fungi</taxon>
        <taxon>Dikarya</taxon>
        <taxon>Ascomycota</taxon>
        <taxon>Pezizomycotina</taxon>
        <taxon>Dothideomycetes</taxon>
        <taxon>Dothideomycetidae</taxon>
        <taxon>Capnodiales</taxon>
        <taxon>Capnodiaceae</taxon>
        <taxon>Polychaeton</taxon>
    </lineage>
</organism>
<keyword evidence="8 9" id="KW-0472">Membrane</keyword>
<comment type="caution">
    <text evidence="9">Lacks conserved residue(s) required for the propagation of feature annotation.</text>
</comment>
<dbReference type="GO" id="GO:0005743">
    <property type="term" value="C:mitochondrial inner membrane"/>
    <property type="evidence" value="ECO:0007669"/>
    <property type="project" value="UniProtKB-SubCell"/>
</dbReference>
<evidence type="ECO:0000256" key="9">
    <source>
        <dbReference type="RuleBase" id="RU363100"/>
    </source>
</evidence>
<comment type="function">
    <text evidence="9">Mediates the uptake of pyruvate into mitochondria.</text>
</comment>
<comment type="subcellular location">
    <subcellularLocation>
        <location evidence="1 9">Mitochondrion inner membrane</location>
        <topology evidence="1 9">Multi-pass membrane protein</topology>
    </subcellularLocation>
</comment>
<keyword evidence="4 9" id="KW-0812">Transmembrane</keyword>
<dbReference type="Proteomes" id="UP000799441">
    <property type="component" value="Unassembled WGS sequence"/>
</dbReference>
<evidence type="ECO:0000256" key="7">
    <source>
        <dbReference type="ARBA" id="ARBA00023128"/>
    </source>
</evidence>
<feature type="transmembrane region" description="Helical" evidence="9">
    <location>
        <begin position="119"/>
        <end position="141"/>
    </location>
</feature>
<evidence type="ECO:0000256" key="3">
    <source>
        <dbReference type="ARBA" id="ARBA00022448"/>
    </source>
</evidence>
<evidence type="ECO:0000256" key="2">
    <source>
        <dbReference type="ARBA" id="ARBA00006416"/>
    </source>
</evidence>
<evidence type="ECO:0000313" key="11">
    <source>
        <dbReference type="Proteomes" id="UP000799441"/>
    </source>
</evidence>
<dbReference type="GO" id="GO:0006850">
    <property type="term" value="P:pyruvate import into mitochondria"/>
    <property type="evidence" value="ECO:0007669"/>
    <property type="project" value="InterPro"/>
</dbReference>
<dbReference type="InterPro" id="IPR005336">
    <property type="entry name" value="MPC"/>
</dbReference>
<evidence type="ECO:0000256" key="1">
    <source>
        <dbReference type="ARBA" id="ARBA00004448"/>
    </source>
</evidence>
<comment type="similarity">
    <text evidence="2 9">Belongs to the mitochondrial pyruvate carrier (MPC) (TC 2.A.105) family.</text>
</comment>
<keyword evidence="11" id="KW-1185">Reference proteome</keyword>
<evidence type="ECO:0000256" key="6">
    <source>
        <dbReference type="ARBA" id="ARBA00022989"/>
    </source>
</evidence>
<dbReference type="AlphaFoldDB" id="A0A9P4QC18"/>
<dbReference type="OrthoDB" id="869189at2759"/>
<keyword evidence="6 9" id="KW-1133">Transmembrane helix</keyword>